<evidence type="ECO:0000256" key="4">
    <source>
        <dbReference type="ARBA" id="ARBA00022530"/>
    </source>
</evidence>
<keyword evidence="5" id="KW-0645">Protease</keyword>
<evidence type="ECO:0000256" key="11">
    <source>
        <dbReference type="ARBA" id="ARBA00022889"/>
    </source>
</evidence>
<comment type="similarity">
    <text evidence="12">Belongs to the reelin family.</text>
</comment>
<keyword evidence="17" id="KW-1185">Reference proteome</keyword>
<evidence type="ECO:0000256" key="8">
    <source>
        <dbReference type="ARBA" id="ARBA00022825"/>
    </source>
</evidence>
<dbReference type="Pfam" id="PF21471">
    <property type="entry name" value="Reelin_subrepeat-B"/>
    <property type="match status" value="1"/>
</dbReference>
<evidence type="ECO:0000256" key="10">
    <source>
        <dbReference type="ARBA" id="ARBA00022837"/>
    </source>
</evidence>
<dbReference type="GO" id="GO:0008236">
    <property type="term" value="F:serine-type peptidase activity"/>
    <property type="evidence" value="ECO:0007669"/>
    <property type="project" value="UniProtKB-KW"/>
</dbReference>
<dbReference type="PANTHER" id="PTHR11841">
    <property type="entry name" value="REELIN"/>
    <property type="match status" value="1"/>
</dbReference>
<evidence type="ECO:0000256" key="15">
    <source>
        <dbReference type="ARBA" id="ARBA00046064"/>
    </source>
</evidence>
<organism evidence="16 17">
    <name type="scientific">Cherax quadricarinatus</name>
    <name type="common">Australian red claw crayfish</name>
    <dbReference type="NCBI Taxonomy" id="27406"/>
    <lineage>
        <taxon>Eukaryota</taxon>
        <taxon>Metazoa</taxon>
        <taxon>Ecdysozoa</taxon>
        <taxon>Arthropoda</taxon>
        <taxon>Crustacea</taxon>
        <taxon>Multicrustacea</taxon>
        <taxon>Malacostraca</taxon>
        <taxon>Eumalacostraca</taxon>
        <taxon>Eucarida</taxon>
        <taxon>Decapoda</taxon>
        <taxon>Pleocyemata</taxon>
        <taxon>Astacidea</taxon>
        <taxon>Parastacoidea</taxon>
        <taxon>Parastacidae</taxon>
        <taxon>Cherax</taxon>
    </lineage>
</organism>
<evidence type="ECO:0000256" key="12">
    <source>
        <dbReference type="ARBA" id="ARBA00023773"/>
    </source>
</evidence>
<evidence type="ECO:0000256" key="9">
    <source>
        <dbReference type="ARBA" id="ARBA00022833"/>
    </source>
</evidence>
<evidence type="ECO:0000256" key="2">
    <source>
        <dbReference type="ARBA" id="ARBA00022473"/>
    </source>
</evidence>
<evidence type="ECO:0000256" key="7">
    <source>
        <dbReference type="ARBA" id="ARBA00022801"/>
    </source>
</evidence>
<reference evidence="16 17" key="1">
    <citation type="journal article" date="2024" name="BMC Genomics">
        <title>Genome assembly of redclaw crayfish (Cherax quadricarinatus) provides insights into its immune adaptation and hypoxia tolerance.</title>
        <authorList>
            <person name="Liu Z."/>
            <person name="Zheng J."/>
            <person name="Li H."/>
            <person name="Fang K."/>
            <person name="Wang S."/>
            <person name="He J."/>
            <person name="Zhou D."/>
            <person name="Weng S."/>
            <person name="Chi M."/>
            <person name="Gu Z."/>
            <person name="He J."/>
            <person name="Li F."/>
            <person name="Wang M."/>
        </authorList>
    </citation>
    <scope>NUCLEOTIDE SEQUENCE [LARGE SCALE GENOMIC DNA]</scope>
    <source>
        <strain evidence="16">ZL_2023a</strain>
    </source>
</reference>
<feature type="non-terminal residue" evidence="16">
    <location>
        <position position="1"/>
    </location>
</feature>
<dbReference type="GO" id="GO:0007417">
    <property type="term" value="P:central nervous system development"/>
    <property type="evidence" value="ECO:0007669"/>
    <property type="project" value="InterPro"/>
</dbReference>
<proteinExistence type="inferred from homology"/>
<protein>
    <recommendedName>
        <fullName evidence="13">Reelin</fullName>
    </recommendedName>
</protein>
<dbReference type="InterPro" id="IPR034968">
    <property type="entry name" value="Reelin"/>
</dbReference>
<dbReference type="PANTHER" id="PTHR11841:SF1">
    <property type="entry name" value="REELIN"/>
    <property type="match status" value="1"/>
</dbReference>
<sequence length="107" mass="11688">SIDDVIAFQISVGCDKLSKEGRPVLLQYSKDGGVTWALVEEGCPASALHCHGPKEPSVYHPGHHGPWTRVLLPVDHRLAQGSVQVRWVQDNPGETATGEFALRGFYI</sequence>
<comment type="caution">
    <text evidence="16">The sequence shown here is derived from an EMBL/GenBank/DDBJ whole genome shotgun (WGS) entry which is preliminary data.</text>
</comment>
<keyword evidence="9" id="KW-0862">Zinc</keyword>
<keyword evidence="3" id="KW-0964">Secreted</keyword>
<gene>
    <name evidence="16" type="ORF">OTU49_002036</name>
</gene>
<keyword evidence="6" id="KW-0479">Metal-binding</keyword>
<dbReference type="EMBL" id="JARKIK010000029">
    <property type="protein sequence ID" value="KAK8741960.1"/>
    <property type="molecule type" value="Genomic_DNA"/>
</dbReference>
<evidence type="ECO:0000256" key="3">
    <source>
        <dbReference type="ARBA" id="ARBA00022525"/>
    </source>
</evidence>
<dbReference type="GO" id="GO:0001764">
    <property type="term" value="P:neuron migration"/>
    <property type="evidence" value="ECO:0007669"/>
    <property type="project" value="InterPro"/>
</dbReference>
<evidence type="ECO:0000256" key="5">
    <source>
        <dbReference type="ARBA" id="ARBA00022670"/>
    </source>
</evidence>
<dbReference type="GO" id="GO:0006508">
    <property type="term" value="P:proteolysis"/>
    <property type="evidence" value="ECO:0007669"/>
    <property type="project" value="UniProtKB-KW"/>
</dbReference>
<evidence type="ECO:0000313" key="17">
    <source>
        <dbReference type="Proteomes" id="UP001445076"/>
    </source>
</evidence>
<evidence type="ECO:0000256" key="14">
    <source>
        <dbReference type="ARBA" id="ARBA00044961"/>
    </source>
</evidence>
<keyword evidence="2" id="KW-0217">Developmental protein</keyword>
<comment type="subcellular location">
    <subcellularLocation>
        <location evidence="1">Secreted</location>
        <location evidence="1">Extracellular space</location>
        <location evidence="1">Extracellular matrix</location>
    </subcellularLocation>
</comment>
<keyword evidence="8" id="KW-0720">Serine protease</keyword>
<comment type="subunit">
    <text evidence="14">Oligomer of disulfide-linked homodimers.</text>
</comment>
<evidence type="ECO:0000256" key="13">
    <source>
        <dbReference type="ARBA" id="ARBA00023900"/>
    </source>
</evidence>
<evidence type="ECO:0000256" key="1">
    <source>
        <dbReference type="ARBA" id="ARBA00004498"/>
    </source>
</evidence>
<comment type="function">
    <text evidence="15">Extracellular matrix serine protease secreted by pioneer neurons that plays a role in layering of neurons in the cerebral cortex and cerebellum by coordinating cell positioning during neurodevelopment. Regulates microtubule function in neurons and neuronal migration. Binding to the extracellular domains of lipoprotein receptors VLDLR and LRP8/APOER2 induces tyrosine phosphorylation of DAB1 and modulation of TAU phosphorylation. Affects migration of sympathetic preganglionic neurons in the spinal cord, where it seems to act as a barrier to neuronal migration. Enzymatic activity is important for the modulation of cell adhesion.</text>
</comment>
<keyword evidence="7" id="KW-0378">Hydrolase</keyword>
<feature type="non-terminal residue" evidence="16">
    <location>
        <position position="107"/>
    </location>
</feature>
<evidence type="ECO:0000256" key="6">
    <source>
        <dbReference type="ARBA" id="ARBA00022723"/>
    </source>
</evidence>
<dbReference type="Proteomes" id="UP001445076">
    <property type="component" value="Unassembled WGS sequence"/>
</dbReference>
<accession>A0AAW0XBU1</accession>
<dbReference type="GO" id="GO:0046872">
    <property type="term" value="F:metal ion binding"/>
    <property type="evidence" value="ECO:0007669"/>
    <property type="project" value="UniProtKB-KW"/>
</dbReference>
<name>A0AAW0XBU1_CHEQU</name>
<keyword evidence="10" id="KW-0106">Calcium</keyword>
<dbReference type="GO" id="GO:0070325">
    <property type="term" value="F:lipoprotein particle receptor binding"/>
    <property type="evidence" value="ECO:0007669"/>
    <property type="project" value="InterPro"/>
</dbReference>
<dbReference type="GO" id="GO:0007155">
    <property type="term" value="P:cell adhesion"/>
    <property type="evidence" value="ECO:0007669"/>
    <property type="project" value="UniProtKB-KW"/>
</dbReference>
<dbReference type="InterPro" id="IPR049419">
    <property type="entry name" value="Reelin_subrepeat-B"/>
</dbReference>
<keyword evidence="4" id="KW-0272">Extracellular matrix</keyword>
<dbReference type="Gene3D" id="2.60.120.260">
    <property type="entry name" value="Galactose-binding domain-like"/>
    <property type="match status" value="1"/>
</dbReference>
<keyword evidence="11" id="KW-0130">Cell adhesion</keyword>
<dbReference type="AlphaFoldDB" id="A0AAW0XBU1"/>
<evidence type="ECO:0000313" key="16">
    <source>
        <dbReference type="EMBL" id="KAK8741960.1"/>
    </source>
</evidence>